<dbReference type="Gene3D" id="3.90.25.10">
    <property type="entry name" value="UDP-galactose 4-epimerase, domain 1"/>
    <property type="match status" value="1"/>
</dbReference>
<reference evidence="2" key="1">
    <citation type="journal article" date="2020" name="Nature">
        <title>Giant virus diversity and host interactions through global metagenomics.</title>
        <authorList>
            <person name="Schulz F."/>
            <person name="Roux S."/>
            <person name="Paez-Espino D."/>
            <person name="Jungbluth S."/>
            <person name="Walsh D.A."/>
            <person name="Denef V.J."/>
            <person name="McMahon K.D."/>
            <person name="Konstantinidis K.T."/>
            <person name="Eloe-Fadrosh E.A."/>
            <person name="Kyrpides N.C."/>
            <person name="Woyke T."/>
        </authorList>
    </citation>
    <scope>NUCLEOTIDE SEQUENCE</scope>
    <source>
        <strain evidence="2">GVMAG-M-3300001348-25</strain>
    </source>
</reference>
<evidence type="ECO:0000313" key="2">
    <source>
        <dbReference type="EMBL" id="QHT27989.1"/>
    </source>
</evidence>
<dbReference type="PANTHER" id="PTHR43000">
    <property type="entry name" value="DTDP-D-GLUCOSE 4,6-DEHYDRATASE-RELATED"/>
    <property type="match status" value="1"/>
</dbReference>
<evidence type="ECO:0000259" key="1">
    <source>
        <dbReference type="Pfam" id="PF16363"/>
    </source>
</evidence>
<feature type="domain" description="NAD(P)-binding" evidence="1">
    <location>
        <begin position="4"/>
        <end position="316"/>
    </location>
</feature>
<dbReference type="InterPro" id="IPR016040">
    <property type="entry name" value="NAD(P)-bd_dom"/>
</dbReference>
<dbReference type="SUPFAM" id="SSF51735">
    <property type="entry name" value="NAD(P)-binding Rossmann-fold domains"/>
    <property type="match status" value="1"/>
</dbReference>
<sequence length="328" mass="37515">MKCLITGITGFLGPHLARKLLSENHEVYGLLRGTRGSEQEIKDLLTEDEFKKITFFYGDIIHFRTIDKLFKENTFDKVFHLAAQTHPPTSFKDPIGTWEANVMGSINLITCLQDHQPDCHFIFCSTVEVYGNEGIDERKIKETNVILPANPYGASKCAIDLYICERMKNKQMKATVIRPFCFTGPRRGARFSIASDAVQIANMMLGKQEKVLQIGNLDTTRAVTDVRDIANAFFLVATNEEISNGKVYNVCGGDPLVMREYTNMLIDFSKLTDIKMEINEKLWRPVDIQYQDGDASFIKEELGWEPKIKIHDTIKDLLDFWYNKLNHD</sequence>
<name>A0A6C0EI93_9ZZZZ</name>
<proteinExistence type="predicted"/>
<protein>
    <recommendedName>
        <fullName evidence="1">NAD(P)-binding domain-containing protein</fullName>
    </recommendedName>
</protein>
<dbReference type="InterPro" id="IPR036291">
    <property type="entry name" value="NAD(P)-bd_dom_sf"/>
</dbReference>
<dbReference type="AlphaFoldDB" id="A0A6C0EI93"/>
<dbReference type="Gene3D" id="3.40.50.720">
    <property type="entry name" value="NAD(P)-binding Rossmann-like Domain"/>
    <property type="match status" value="1"/>
</dbReference>
<dbReference type="EMBL" id="MN738851">
    <property type="protein sequence ID" value="QHT27989.1"/>
    <property type="molecule type" value="Genomic_DNA"/>
</dbReference>
<organism evidence="2">
    <name type="scientific">viral metagenome</name>
    <dbReference type="NCBI Taxonomy" id="1070528"/>
    <lineage>
        <taxon>unclassified sequences</taxon>
        <taxon>metagenomes</taxon>
        <taxon>organismal metagenomes</taxon>
    </lineage>
</organism>
<accession>A0A6C0EI93</accession>
<dbReference type="Pfam" id="PF16363">
    <property type="entry name" value="GDP_Man_Dehyd"/>
    <property type="match status" value="1"/>
</dbReference>